<accession>A0ABU0HES9</accession>
<evidence type="ECO:0000256" key="2">
    <source>
        <dbReference type="SAM" id="SignalP"/>
    </source>
</evidence>
<protein>
    <recommendedName>
        <fullName evidence="5">DUF1190 domain-containing protein</fullName>
    </recommendedName>
</protein>
<sequence>MRPLLTGTAAILFGLVAGQALADTVPNLDVEKTCRSAQVADSSVSDQASYDGCLHSEKDAKRQAEKNWSQYPESAKHQCEAQFKAGGYPSYVEMVTCLELASGAVPSGNENGGTAVGGNATPKASRVERENAQSLTKEPSASQRTDPIKVLKND</sequence>
<evidence type="ECO:0000313" key="3">
    <source>
        <dbReference type="EMBL" id="MDQ0440826.1"/>
    </source>
</evidence>
<evidence type="ECO:0008006" key="5">
    <source>
        <dbReference type="Google" id="ProtNLM"/>
    </source>
</evidence>
<name>A0ABU0HES9_9HYPH</name>
<comment type="caution">
    <text evidence="3">The sequence shown here is derived from an EMBL/GenBank/DDBJ whole genome shotgun (WGS) entry which is preliminary data.</text>
</comment>
<evidence type="ECO:0000313" key="4">
    <source>
        <dbReference type="Proteomes" id="UP001236369"/>
    </source>
</evidence>
<dbReference type="Proteomes" id="UP001236369">
    <property type="component" value="Unassembled WGS sequence"/>
</dbReference>
<keyword evidence="4" id="KW-1185">Reference proteome</keyword>
<gene>
    <name evidence="3" type="ORF">QO016_000303</name>
</gene>
<keyword evidence="2" id="KW-0732">Signal</keyword>
<feature type="signal peptide" evidence="2">
    <location>
        <begin position="1"/>
        <end position="22"/>
    </location>
</feature>
<feature type="region of interest" description="Disordered" evidence="1">
    <location>
        <begin position="106"/>
        <end position="154"/>
    </location>
</feature>
<organism evidence="3 4">
    <name type="scientific">Methylobacterium persicinum</name>
    <dbReference type="NCBI Taxonomy" id="374426"/>
    <lineage>
        <taxon>Bacteria</taxon>
        <taxon>Pseudomonadati</taxon>
        <taxon>Pseudomonadota</taxon>
        <taxon>Alphaproteobacteria</taxon>
        <taxon>Hyphomicrobiales</taxon>
        <taxon>Methylobacteriaceae</taxon>
        <taxon>Methylobacterium</taxon>
    </lineage>
</organism>
<evidence type="ECO:0000256" key="1">
    <source>
        <dbReference type="SAM" id="MobiDB-lite"/>
    </source>
</evidence>
<dbReference type="EMBL" id="JAUSVV010000001">
    <property type="protein sequence ID" value="MDQ0440826.1"/>
    <property type="molecule type" value="Genomic_DNA"/>
</dbReference>
<feature type="compositionally biased region" description="Polar residues" evidence="1">
    <location>
        <begin position="132"/>
        <end position="145"/>
    </location>
</feature>
<feature type="chain" id="PRO_5045723991" description="DUF1190 domain-containing protein" evidence="2">
    <location>
        <begin position="23"/>
        <end position="154"/>
    </location>
</feature>
<reference evidence="3 4" key="1">
    <citation type="submission" date="2023-07" db="EMBL/GenBank/DDBJ databases">
        <title>Genomic Encyclopedia of Type Strains, Phase IV (KMG-IV): sequencing the most valuable type-strain genomes for metagenomic binning, comparative biology and taxonomic classification.</title>
        <authorList>
            <person name="Goeker M."/>
        </authorList>
    </citation>
    <scope>NUCLEOTIDE SEQUENCE [LARGE SCALE GENOMIC DNA]</scope>
    <source>
        <strain evidence="3 4">DSM 19562</strain>
    </source>
</reference>
<proteinExistence type="predicted"/>
<dbReference type="RefSeq" id="WP_238247598.1">
    <property type="nucleotide sequence ID" value="NZ_BPQX01000011.1"/>
</dbReference>